<dbReference type="PANTHER" id="PTHR46844">
    <property type="entry name" value="SLR5058 PROTEIN"/>
    <property type="match status" value="1"/>
</dbReference>
<evidence type="ECO:0000259" key="2">
    <source>
        <dbReference type="Pfam" id="PF05729"/>
    </source>
</evidence>
<name>A0A5J4KSN6_9CHLR</name>
<keyword evidence="4" id="KW-1185">Reference proteome</keyword>
<dbReference type="Gene3D" id="1.25.10.10">
    <property type="entry name" value="Leucine-rich Repeat Variant"/>
    <property type="match status" value="1"/>
</dbReference>
<dbReference type="Proteomes" id="UP000326912">
    <property type="component" value="Unassembled WGS sequence"/>
</dbReference>
<dbReference type="InterPro" id="IPR007111">
    <property type="entry name" value="NACHT_NTPase"/>
</dbReference>
<reference evidence="3 4" key="1">
    <citation type="submission" date="2019-10" db="EMBL/GenBank/DDBJ databases">
        <title>Dictyobacter vulcani sp. nov., within the class Ktedonobacteria, isolated from soil of volcanic Mt. Zao.</title>
        <authorList>
            <person name="Zheng Y."/>
            <person name="Wang C.M."/>
            <person name="Sakai Y."/>
            <person name="Abe K."/>
            <person name="Yokota A."/>
            <person name="Yabe S."/>
        </authorList>
    </citation>
    <scope>NUCLEOTIDE SEQUENCE [LARGE SCALE GENOMIC DNA]</scope>
    <source>
        <strain evidence="3 4">W12</strain>
    </source>
</reference>
<sequence>MKQVQKIHIPLVSSGGQRASITPQRILLCFLVGLGITCLLTVILVFGILFPFHILAQLTFILLLALPELCIFTALALFLSRPLAIMRYLRAVHAAQQTYHALYTPLTALTNIRQTADLGQIADPHGAVQRDEQVSILHLVENQRGHLLILGVPGAGKTMALRVYQYISSQKTFGLAMSRARIPVYVPMKNYSLFLKQQQLDVLIGENETQSAVNQSLLLSYIMQSDLPGIRQLRPYLATLFAQGRLLLLCDGLNEIDRSYLPQVSGELVELMRGSQNRLVMTCREVDYREQPEFVQLVEDGQAARVVVYPLQPEQVAEFVTRYVEKQDDQWQHSAEQIMTVIDRSRLRYHCTNPMMLFTLMEIIDTIGVERGKQVDTRGRLLRESVRQLLRQEIEKWGSGAPNEYEVVRFLSEVACAARWAQDRNAIQLSVSAAGAANNNHGTRNFDEVRDELKFWLDDHPAQGPFMSENEPLNDPYDDIALLLQFAQAAGLIEISADGVLSFRHELIAEYLVAEYFAASAPRSMSTLTIREELLEDVGRWSEPVAIWAGLLDNPLDLADSFGLLGLNNQAYVLQALTLGLICVGVLWTPPQAENQQRVVLPPSIEEALSVAVRNKAAREELALIFTHCAEEGGQEVYRSLLPLITADGVDELLTLLDRTVVPDLLFTQLQDAVDDMAYEQQVKRIVRVLGRFGAPVVERAAMLSLPAPERSLRLRAAAVNTLGWTNEGAAVEPLLERLRDSDLFIAQRSTNALIRLGPQLILNRALEELEQRNNGPFQARVHQALLTIIDRFLDEQDGAKYQVTLMQYQHIIEHVVPMLTAQYQVEPETQQVAREFLVRQGKSFTLAGGRERRWRRRLMRC</sequence>
<keyword evidence="1" id="KW-0472">Membrane</keyword>
<feature type="transmembrane region" description="Helical" evidence="1">
    <location>
        <begin position="58"/>
        <end position="80"/>
    </location>
</feature>
<feature type="domain" description="NACHT" evidence="2">
    <location>
        <begin position="147"/>
        <end position="326"/>
    </location>
</feature>
<accession>A0A5J4KSN6</accession>
<dbReference type="InterPro" id="IPR011989">
    <property type="entry name" value="ARM-like"/>
</dbReference>
<protein>
    <recommendedName>
        <fullName evidence="2">NACHT domain-containing protein</fullName>
    </recommendedName>
</protein>
<evidence type="ECO:0000256" key="1">
    <source>
        <dbReference type="SAM" id="Phobius"/>
    </source>
</evidence>
<dbReference type="Pfam" id="PF05729">
    <property type="entry name" value="NACHT"/>
    <property type="match status" value="1"/>
</dbReference>
<dbReference type="InterPro" id="IPR027417">
    <property type="entry name" value="P-loop_NTPase"/>
</dbReference>
<dbReference type="InterPro" id="IPR016024">
    <property type="entry name" value="ARM-type_fold"/>
</dbReference>
<dbReference type="SUPFAM" id="SSF48371">
    <property type="entry name" value="ARM repeat"/>
    <property type="match status" value="1"/>
</dbReference>
<keyword evidence="1" id="KW-1133">Transmembrane helix</keyword>
<feature type="transmembrane region" description="Helical" evidence="1">
    <location>
        <begin position="26"/>
        <end position="52"/>
    </location>
</feature>
<evidence type="ECO:0000313" key="3">
    <source>
        <dbReference type="EMBL" id="GER89441.1"/>
    </source>
</evidence>
<evidence type="ECO:0000313" key="4">
    <source>
        <dbReference type="Proteomes" id="UP000326912"/>
    </source>
</evidence>
<gene>
    <name evidence="3" type="ORF">KDW_36030</name>
</gene>
<dbReference type="SUPFAM" id="SSF52540">
    <property type="entry name" value="P-loop containing nucleoside triphosphate hydrolases"/>
    <property type="match status" value="1"/>
</dbReference>
<proteinExistence type="predicted"/>
<dbReference type="EMBL" id="BKZW01000001">
    <property type="protein sequence ID" value="GER89441.1"/>
    <property type="molecule type" value="Genomic_DNA"/>
</dbReference>
<comment type="caution">
    <text evidence="3">The sequence shown here is derived from an EMBL/GenBank/DDBJ whole genome shotgun (WGS) entry which is preliminary data.</text>
</comment>
<keyword evidence="1" id="KW-0812">Transmembrane</keyword>
<dbReference type="AlphaFoldDB" id="A0A5J4KSN6"/>
<organism evidence="3 4">
    <name type="scientific">Dictyobacter vulcani</name>
    <dbReference type="NCBI Taxonomy" id="2607529"/>
    <lineage>
        <taxon>Bacteria</taxon>
        <taxon>Bacillati</taxon>
        <taxon>Chloroflexota</taxon>
        <taxon>Ktedonobacteria</taxon>
        <taxon>Ktedonobacterales</taxon>
        <taxon>Dictyobacteraceae</taxon>
        <taxon>Dictyobacter</taxon>
    </lineage>
</organism>
<dbReference type="RefSeq" id="WP_151757191.1">
    <property type="nucleotide sequence ID" value="NZ_BKZW01000001.1"/>
</dbReference>
<dbReference type="PANTHER" id="PTHR46844:SF1">
    <property type="entry name" value="SLR5058 PROTEIN"/>
    <property type="match status" value="1"/>
</dbReference>
<dbReference type="Gene3D" id="3.40.50.300">
    <property type="entry name" value="P-loop containing nucleotide triphosphate hydrolases"/>
    <property type="match status" value="1"/>
</dbReference>